<evidence type="ECO:0000313" key="2">
    <source>
        <dbReference type="Proteomes" id="UP000694843"/>
    </source>
</evidence>
<accession>A0A8B7NZC8</accession>
<feature type="domain" description="NACHT" evidence="1">
    <location>
        <begin position="60"/>
        <end position="181"/>
    </location>
</feature>
<name>A0A8B7NZC8_HYAAZ</name>
<reference evidence="3" key="1">
    <citation type="submission" date="2025-08" db="UniProtKB">
        <authorList>
            <consortium name="RefSeq"/>
        </authorList>
    </citation>
    <scope>IDENTIFICATION</scope>
    <source>
        <tissue evidence="3">Whole organism</tissue>
    </source>
</reference>
<organism evidence="2 3">
    <name type="scientific">Hyalella azteca</name>
    <name type="common">Amphipod</name>
    <dbReference type="NCBI Taxonomy" id="294128"/>
    <lineage>
        <taxon>Eukaryota</taxon>
        <taxon>Metazoa</taxon>
        <taxon>Ecdysozoa</taxon>
        <taxon>Arthropoda</taxon>
        <taxon>Crustacea</taxon>
        <taxon>Multicrustacea</taxon>
        <taxon>Malacostraca</taxon>
        <taxon>Eumalacostraca</taxon>
        <taxon>Peracarida</taxon>
        <taxon>Amphipoda</taxon>
        <taxon>Senticaudata</taxon>
        <taxon>Talitrida</taxon>
        <taxon>Talitroidea</taxon>
        <taxon>Hyalellidae</taxon>
        <taxon>Hyalella</taxon>
    </lineage>
</organism>
<dbReference type="KEGG" id="hazt:108674757"/>
<dbReference type="InterPro" id="IPR027417">
    <property type="entry name" value="P-loop_NTPase"/>
</dbReference>
<evidence type="ECO:0000259" key="1">
    <source>
        <dbReference type="PROSITE" id="PS50837"/>
    </source>
</evidence>
<dbReference type="SUPFAM" id="SSF52540">
    <property type="entry name" value="P-loop containing nucleoside triphosphate hydrolases"/>
    <property type="match status" value="1"/>
</dbReference>
<dbReference type="Proteomes" id="UP000694843">
    <property type="component" value="Unplaced"/>
</dbReference>
<dbReference type="Pfam" id="PF05729">
    <property type="entry name" value="NACHT"/>
    <property type="match status" value="1"/>
</dbReference>
<dbReference type="PANTHER" id="PTHR46312:SF2">
    <property type="entry name" value="NUCLEOTIDE-BINDING OLIGOMERIZATION DOMAIN-CONTAINING PROTEIN 2-LIKE"/>
    <property type="match status" value="1"/>
</dbReference>
<dbReference type="PANTHER" id="PTHR46312">
    <property type="entry name" value="NACHT DOMAIN-CONTAINING PROTEIN"/>
    <property type="match status" value="1"/>
</dbReference>
<proteinExistence type="predicted"/>
<dbReference type="InterPro" id="IPR007111">
    <property type="entry name" value="NACHT_NTPase"/>
</dbReference>
<evidence type="ECO:0000313" key="3">
    <source>
        <dbReference type="RefSeq" id="XP_018018216.2"/>
    </source>
</evidence>
<dbReference type="PROSITE" id="PS50837">
    <property type="entry name" value="NACHT"/>
    <property type="match status" value="1"/>
</dbReference>
<dbReference type="RefSeq" id="XP_018018216.2">
    <property type="nucleotide sequence ID" value="XM_018162727.2"/>
</dbReference>
<dbReference type="OrthoDB" id="120976at2759"/>
<dbReference type="Gene3D" id="3.40.50.300">
    <property type="entry name" value="P-loop containing nucleotide triphosphate hydrolases"/>
    <property type="match status" value="1"/>
</dbReference>
<dbReference type="AlphaFoldDB" id="A0A8B7NZC8"/>
<dbReference type="GeneID" id="108674757"/>
<sequence length="569" mass="64806">MSGKSAVKCLWTIKLSKETLPLDNSIVQRREVFHALDMMVREGPNGQVLSYPEIFKVPEKAIIVSGVAGAGKTTLLKNIVLQFFELQEGNANYLRQFDQLILFECRDRTTETLADVIEQHFKDMCRELEGKRNVLDALLRLDALFVIDGYDEINKVSTNVVREIIKETSSSNCRVLITTRPHSAKEKLKMLLATNDVISTEFEIKPITELVEQLEFLKRYEKSLGIKEGEMAENFAELNEDVRILFTEPINLILFCDIHKHMPETISSWEKPGDVAIDILRLYQKLVTIKLADVTNLECEVILNDLFVVIGKAALEFIRENTVTFSEEELLQVKENCIPILNNKVECSSEIVLSVVLKINRPLSGIGKITYTFHHKTIQEMFAAKFIVQRILKGDSLKSILEAEPEEMSSLREVLQYVVQGLSRCKPRLLNRRWPELKKALRDAGVVSAADWQECLRICPDVEQVAKLAALTKLRENKTWHVGTGREVSAVAAMLPHAQPRVLEVEIKPDDPSKARWAELVERRVGPVHLVLQNPDGDKYKSNDDLLLPMLGTRYEHSHTRSTLNKLKF</sequence>
<keyword evidence="2" id="KW-1185">Reference proteome</keyword>
<gene>
    <name evidence="3" type="primary">LOC108674757</name>
</gene>
<protein>
    <submittedName>
        <fullName evidence="3">NACHT, LRR and PYD domains-containing protein 10-like</fullName>
    </submittedName>
</protein>